<proteinExistence type="predicted"/>
<sequence length="319" mass="34000">MAELFAGRYLLLEPIGEGGMGTVWRVEDLKQNRVVAAKILRQSHSTSLLRFVREQSLRIHHPHVLMPLGWAGEDDRVLFTMPIVAGGSLATLVGDYGALPPLFVAEILRQIASALIAVHDGRLVHRDVKPANILLDATGAGRPYAYLTDFGIAVELDGPRFTETGLVTGTPGYLAPELAALGDPAPASDAYSLGSVGLHLLTGVRPQDVPRQGSAPIGVPDALWDTLVALTEPDPQRRLTLPDALARLAAPELAWHDDAAGEVEVFDHFVPEPAAEPGAGAQLAPEPGDAAGRRLSTRDLLVFGFFGLLMILGIVLLLL</sequence>
<dbReference type="RefSeq" id="WP_077342090.1">
    <property type="nucleotide sequence ID" value="NZ_CP019605.1"/>
</dbReference>
<dbReference type="AlphaFoldDB" id="A0A1Q2CF34"/>
<keyword evidence="5" id="KW-0418">Kinase</keyword>
<dbReference type="CDD" id="cd14014">
    <property type="entry name" value="STKc_PknB_like"/>
    <property type="match status" value="1"/>
</dbReference>
<keyword evidence="8" id="KW-0472">Membrane</keyword>
<dbReference type="PROSITE" id="PS50011">
    <property type="entry name" value="PROTEIN_KINASE_DOM"/>
    <property type="match status" value="1"/>
</dbReference>
<feature type="domain" description="Protein kinase" evidence="9">
    <location>
        <begin position="9"/>
        <end position="253"/>
    </location>
</feature>
<keyword evidence="11" id="KW-1185">Reference proteome</keyword>
<evidence type="ECO:0000256" key="4">
    <source>
        <dbReference type="ARBA" id="ARBA00022741"/>
    </source>
</evidence>
<evidence type="ECO:0000256" key="5">
    <source>
        <dbReference type="ARBA" id="ARBA00022777"/>
    </source>
</evidence>
<feature type="transmembrane region" description="Helical" evidence="8">
    <location>
        <begin position="300"/>
        <end position="318"/>
    </location>
</feature>
<dbReference type="InterPro" id="IPR008271">
    <property type="entry name" value="Ser/Thr_kinase_AS"/>
</dbReference>
<dbReference type="EC" id="2.7.11.1" evidence="1"/>
<dbReference type="Pfam" id="PF00069">
    <property type="entry name" value="Pkinase"/>
    <property type="match status" value="1"/>
</dbReference>
<dbReference type="Gene3D" id="1.10.510.10">
    <property type="entry name" value="Transferase(Phosphotransferase) domain 1"/>
    <property type="match status" value="1"/>
</dbReference>
<name>A0A1Q2CF34_9ACTN</name>
<evidence type="ECO:0000313" key="11">
    <source>
        <dbReference type="Proteomes" id="UP000188324"/>
    </source>
</evidence>
<accession>A0A1Q2CF34</accession>
<dbReference type="InterPro" id="IPR011009">
    <property type="entry name" value="Kinase-like_dom_sf"/>
</dbReference>
<evidence type="ECO:0000256" key="2">
    <source>
        <dbReference type="ARBA" id="ARBA00022527"/>
    </source>
</evidence>
<dbReference type="InterPro" id="IPR000719">
    <property type="entry name" value="Prot_kinase_dom"/>
</dbReference>
<reference evidence="10 11" key="1">
    <citation type="journal article" date="2016" name="Int. J. Syst. Evol. Microbiol.">
        <title>Tessaracoccus flavus sp. nov., isolated from the drainage system of a lindane-producing factory.</title>
        <authorList>
            <person name="Kumari R."/>
            <person name="Singh P."/>
            <person name="Schumann P."/>
            <person name="Lal R."/>
        </authorList>
    </citation>
    <scope>NUCLEOTIDE SEQUENCE [LARGE SCALE GENOMIC DNA]</scope>
    <source>
        <strain evidence="10 11">RP1T</strain>
    </source>
</reference>
<keyword evidence="2" id="KW-0723">Serine/threonine-protein kinase</keyword>
<evidence type="ECO:0000256" key="1">
    <source>
        <dbReference type="ARBA" id="ARBA00012513"/>
    </source>
</evidence>
<keyword evidence="3" id="KW-0808">Transferase</keyword>
<gene>
    <name evidence="10" type="ORF">RPIT_07870</name>
</gene>
<dbReference type="PANTHER" id="PTHR43289:SF6">
    <property type="entry name" value="SERINE_THREONINE-PROTEIN KINASE NEKL-3"/>
    <property type="match status" value="1"/>
</dbReference>
<dbReference type="EMBL" id="CP019605">
    <property type="protein sequence ID" value="AQP44732.1"/>
    <property type="molecule type" value="Genomic_DNA"/>
</dbReference>
<keyword evidence="6 7" id="KW-0067">ATP-binding</keyword>
<protein>
    <recommendedName>
        <fullName evidence="1">non-specific serine/threonine protein kinase</fullName>
        <ecNumber evidence="1">2.7.11.1</ecNumber>
    </recommendedName>
</protein>
<dbReference type="GO" id="GO:0004674">
    <property type="term" value="F:protein serine/threonine kinase activity"/>
    <property type="evidence" value="ECO:0007669"/>
    <property type="project" value="UniProtKB-KW"/>
</dbReference>
<keyword evidence="8" id="KW-1133">Transmembrane helix</keyword>
<dbReference type="SUPFAM" id="SSF56112">
    <property type="entry name" value="Protein kinase-like (PK-like)"/>
    <property type="match status" value="1"/>
</dbReference>
<evidence type="ECO:0000256" key="3">
    <source>
        <dbReference type="ARBA" id="ARBA00022679"/>
    </source>
</evidence>
<dbReference type="STRING" id="1610493.RPIT_07870"/>
<organism evidence="10 11">
    <name type="scientific">Tessaracoccus flavus</name>
    <dbReference type="NCBI Taxonomy" id="1610493"/>
    <lineage>
        <taxon>Bacteria</taxon>
        <taxon>Bacillati</taxon>
        <taxon>Actinomycetota</taxon>
        <taxon>Actinomycetes</taxon>
        <taxon>Propionibacteriales</taxon>
        <taxon>Propionibacteriaceae</taxon>
        <taxon>Tessaracoccus</taxon>
    </lineage>
</organism>
<evidence type="ECO:0000259" key="9">
    <source>
        <dbReference type="PROSITE" id="PS50011"/>
    </source>
</evidence>
<keyword evidence="8" id="KW-0812">Transmembrane</keyword>
<dbReference type="PANTHER" id="PTHR43289">
    <property type="entry name" value="MITOGEN-ACTIVATED PROTEIN KINASE KINASE KINASE 20-RELATED"/>
    <property type="match status" value="1"/>
</dbReference>
<dbReference type="Proteomes" id="UP000188324">
    <property type="component" value="Chromosome"/>
</dbReference>
<evidence type="ECO:0000313" key="10">
    <source>
        <dbReference type="EMBL" id="AQP44732.1"/>
    </source>
</evidence>
<evidence type="ECO:0000256" key="7">
    <source>
        <dbReference type="PROSITE-ProRule" id="PRU10141"/>
    </source>
</evidence>
<evidence type="ECO:0000256" key="6">
    <source>
        <dbReference type="ARBA" id="ARBA00022840"/>
    </source>
</evidence>
<dbReference type="GO" id="GO:0005524">
    <property type="term" value="F:ATP binding"/>
    <property type="evidence" value="ECO:0007669"/>
    <property type="project" value="UniProtKB-UniRule"/>
</dbReference>
<dbReference type="PROSITE" id="PS00108">
    <property type="entry name" value="PROTEIN_KINASE_ST"/>
    <property type="match status" value="1"/>
</dbReference>
<dbReference type="PROSITE" id="PS00107">
    <property type="entry name" value="PROTEIN_KINASE_ATP"/>
    <property type="match status" value="1"/>
</dbReference>
<evidence type="ECO:0000256" key="8">
    <source>
        <dbReference type="SAM" id="Phobius"/>
    </source>
</evidence>
<dbReference type="SMART" id="SM00220">
    <property type="entry name" value="S_TKc"/>
    <property type="match status" value="1"/>
</dbReference>
<dbReference type="InterPro" id="IPR017441">
    <property type="entry name" value="Protein_kinase_ATP_BS"/>
</dbReference>
<dbReference type="KEGG" id="tfl:RPIT_07870"/>
<keyword evidence="4 7" id="KW-0547">Nucleotide-binding</keyword>
<feature type="binding site" evidence="7">
    <location>
        <position position="38"/>
    </location>
    <ligand>
        <name>ATP</name>
        <dbReference type="ChEBI" id="CHEBI:30616"/>
    </ligand>
</feature>